<comment type="caution">
    <text evidence="2">The sequence shown here is derived from an EMBL/GenBank/DDBJ whole genome shotgun (WGS) entry which is preliminary data.</text>
</comment>
<feature type="compositionally biased region" description="Basic residues" evidence="1">
    <location>
        <begin position="1"/>
        <end position="24"/>
    </location>
</feature>
<feature type="region of interest" description="Disordered" evidence="1">
    <location>
        <begin position="1"/>
        <end position="53"/>
    </location>
</feature>
<protein>
    <submittedName>
        <fullName evidence="2">Uncharacterized protein</fullName>
    </submittedName>
</protein>
<evidence type="ECO:0000313" key="2">
    <source>
        <dbReference type="EMBL" id="GAP35329.1"/>
    </source>
</evidence>
<keyword evidence="3" id="KW-1185">Reference proteome</keyword>
<gene>
    <name evidence="2" type="ORF">ISF6_0920</name>
</gene>
<reference evidence="2 3" key="2">
    <citation type="journal article" date="2016" name="Science">
        <title>A bacterium that degrades and assimilates poly(ethylene terephthalate).</title>
        <authorList>
            <person name="Yoshida S."/>
            <person name="Hiraga K."/>
            <person name="Takehana T."/>
            <person name="Taniguchi I."/>
            <person name="Yamaji H."/>
            <person name="Maeda Y."/>
            <person name="Toyohara K."/>
            <person name="Miyamoto K."/>
            <person name="Kimura Y."/>
            <person name="Oda K."/>
        </authorList>
    </citation>
    <scope>NUCLEOTIDE SEQUENCE [LARGE SCALE GENOMIC DNA]</scope>
    <source>
        <strain evidence="3">NBRC 110686 / TISTR 2288 / 201-F6</strain>
    </source>
</reference>
<dbReference type="AlphaFoldDB" id="A0A0K8NYF9"/>
<reference evidence="3" key="1">
    <citation type="submission" date="2015-07" db="EMBL/GenBank/DDBJ databases">
        <title>Discovery of a poly(ethylene terephthalate assimilation.</title>
        <authorList>
            <person name="Yoshida S."/>
            <person name="Hiraga K."/>
            <person name="Takehana T."/>
            <person name="Taniguchi I."/>
            <person name="Yamaji H."/>
            <person name="Maeda Y."/>
            <person name="Toyohara K."/>
            <person name="Miyamoto K."/>
            <person name="Kimura Y."/>
            <person name="Oda K."/>
        </authorList>
    </citation>
    <scope>NUCLEOTIDE SEQUENCE [LARGE SCALE GENOMIC DNA]</scope>
    <source>
        <strain evidence="3">NBRC 110686 / TISTR 2288 / 201-F6</strain>
    </source>
</reference>
<organism evidence="2 3">
    <name type="scientific">Piscinibacter sakaiensis</name>
    <name type="common">Ideonella sakaiensis</name>
    <dbReference type="NCBI Taxonomy" id="1547922"/>
    <lineage>
        <taxon>Bacteria</taxon>
        <taxon>Pseudomonadati</taxon>
        <taxon>Pseudomonadota</taxon>
        <taxon>Betaproteobacteria</taxon>
        <taxon>Burkholderiales</taxon>
        <taxon>Sphaerotilaceae</taxon>
        <taxon>Piscinibacter</taxon>
    </lineage>
</organism>
<name>A0A0K8NYF9_PISS1</name>
<dbReference type="Proteomes" id="UP000037660">
    <property type="component" value="Unassembled WGS sequence"/>
</dbReference>
<accession>A0A0K8NYF9</accession>
<sequence>MRGFSHRRRPASPARTRPRARRGGCGRPPVHNPGLPACRTSPGHRRRRSTRPP</sequence>
<feature type="compositionally biased region" description="Basic residues" evidence="1">
    <location>
        <begin position="42"/>
        <end position="53"/>
    </location>
</feature>
<proteinExistence type="predicted"/>
<dbReference type="EMBL" id="BBYR01000017">
    <property type="protein sequence ID" value="GAP35329.1"/>
    <property type="molecule type" value="Genomic_DNA"/>
</dbReference>
<evidence type="ECO:0000313" key="3">
    <source>
        <dbReference type="Proteomes" id="UP000037660"/>
    </source>
</evidence>
<dbReference type="STRING" id="1547922.ISF6_0920"/>
<evidence type="ECO:0000256" key="1">
    <source>
        <dbReference type="SAM" id="MobiDB-lite"/>
    </source>
</evidence>